<feature type="non-terminal residue" evidence="1">
    <location>
        <position position="1"/>
    </location>
</feature>
<sequence>IWFWAVWECAQLCVMNKLKTPPEKPRETFLALEGEINSFFELFLILMWFTQKIS</sequence>
<dbReference type="InterPro" id="IPR031559">
    <property type="entry name" value="SMG1"/>
</dbReference>
<reference evidence="1" key="1">
    <citation type="submission" date="2021-02" db="EMBL/GenBank/DDBJ databases">
        <authorList>
            <person name="Nowell W R."/>
        </authorList>
    </citation>
    <scope>NUCLEOTIDE SEQUENCE</scope>
</reference>
<comment type="caution">
    <text evidence="1">The sequence shown here is derived from an EMBL/GenBank/DDBJ whole genome shotgun (WGS) entry which is preliminary data.</text>
</comment>
<dbReference type="AlphaFoldDB" id="A0A8S3C0S9"/>
<organism evidence="1 2">
    <name type="scientific">Rotaria magnacalcarata</name>
    <dbReference type="NCBI Taxonomy" id="392030"/>
    <lineage>
        <taxon>Eukaryota</taxon>
        <taxon>Metazoa</taxon>
        <taxon>Spiralia</taxon>
        <taxon>Gnathifera</taxon>
        <taxon>Rotifera</taxon>
        <taxon>Eurotatoria</taxon>
        <taxon>Bdelloidea</taxon>
        <taxon>Philodinida</taxon>
        <taxon>Philodinidae</taxon>
        <taxon>Rotaria</taxon>
    </lineage>
</organism>
<evidence type="ECO:0000313" key="1">
    <source>
        <dbReference type="EMBL" id="CAF4871027.1"/>
    </source>
</evidence>
<evidence type="ECO:0000313" key="2">
    <source>
        <dbReference type="Proteomes" id="UP000676336"/>
    </source>
</evidence>
<dbReference type="Pfam" id="PF15785">
    <property type="entry name" value="SMG1"/>
    <property type="match status" value="1"/>
</dbReference>
<accession>A0A8S3C0S9</accession>
<protein>
    <submittedName>
        <fullName evidence="1">Uncharacterized protein</fullName>
    </submittedName>
</protein>
<dbReference type="GO" id="GO:0000184">
    <property type="term" value="P:nuclear-transcribed mRNA catabolic process, nonsense-mediated decay"/>
    <property type="evidence" value="ECO:0007669"/>
    <property type="project" value="InterPro"/>
</dbReference>
<gene>
    <name evidence="1" type="ORF">SMN809_LOCUS50345</name>
</gene>
<dbReference type="Proteomes" id="UP000676336">
    <property type="component" value="Unassembled WGS sequence"/>
</dbReference>
<proteinExistence type="predicted"/>
<dbReference type="GO" id="GO:0004674">
    <property type="term" value="F:protein serine/threonine kinase activity"/>
    <property type="evidence" value="ECO:0007669"/>
    <property type="project" value="InterPro"/>
</dbReference>
<dbReference type="EMBL" id="CAJOBI010166295">
    <property type="protein sequence ID" value="CAF4871027.1"/>
    <property type="molecule type" value="Genomic_DNA"/>
</dbReference>
<name>A0A8S3C0S9_9BILA</name>